<dbReference type="GO" id="GO:0000160">
    <property type="term" value="P:phosphorelay signal transduction system"/>
    <property type="evidence" value="ECO:0007669"/>
    <property type="project" value="InterPro"/>
</dbReference>
<dbReference type="EMBL" id="NZEX01000035">
    <property type="protein sequence ID" value="MAH62490.1"/>
    <property type="molecule type" value="Genomic_DNA"/>
</dbReference>
<dbReference type="Pfam" id="PF00072">
    <property type="entry name" value="Response_reg"/>
    <property type="match status" value="1"/>
</dbReference>
<feature type="domain" description="Response regulatory" evidence="5">
    <location>
        <begin position="3"/>
        <end position="117"/>
    </location>
</feature>
<proteinExistence type="predicted"/>
<feature type="modified residue" description="4-aspartylphosphate" evidence="4">
    <location>
        <position position="52"/>
    </location>
</feature>
<dbReference type="Gene3D" id="3.40.50.2300">
    <property type="match status" value="1"/>
</dbReference>
<name>A0A2D6YH60_9DELT</name>
<evidence type="ECO:0000256" key="3">
    <source>
        <dbReference type="ARBA" id="ARBA00023163"/>
    </source>
</evidence>
<keyword evidence="2" id="KW-0805">Transcription regulation</keyword>
<dbReference type="SMART" id="SM00448">
    <property type="entry name" value="REC"/>
    <property type="match status" value="1"/>
</dbReference>
<organism evidence="6 7">
    <name type="scientific">SAR324 cluster bacterium</name>
    <dbReference type="NCBI Taxonomy" id="2024889"/>
    <lineage>
        <taxon>Bacteria</taxon>
        <taxon>Deltaproteobacteria</taxon>
        <taxon>SAR324 cluster</taxon>
    </lineage>
</organism>
<dbReference type="GO" id="GO:0103117">
    <property type="term" value="F:UDP-3-O-acyl-N-acetylglucosamine deacetylase activity"/>
    <property type="evidence" value="ECO:0007669"/>
    <property type="project" value="InterPro"/>
</dbReference>
<dbReference type="FunFam" id="3.40.50.2300:FF:000018">
    <property type="entry name" value="DNA-binding transcriptional regulator NtrC"/>
    <property type="match status" value="1"/>
</dbReference>
<keyword evidence="3" id="KW-0804">Transcription</keyword>
<comment type="caution">
    <text evidence="6">The sequence shown here is derived from an EMBL/GenBank/DDBJ whole genome shotgun (WGS) entry which is preliminary data.</text>
</comment>
<dbReference type="InterPro" id="IPR020568">
    <property type="entry name" value="Ribosomal_Su5_D2-typ_SF"/>
</dbReference>
<evidence type="ECO:0000256" key="2">
    <source>
        <dbReference type="ARBA" id="ARBA00023015"/>
    </source>
</evidence>
<dbReference type="Gene3D" id="3.30.230.20">
    <property type="entry name" value="lpxc deacetylase, domain 1"/>
    <property type="match status" value="1"/>
</dbReference>
<dbReference type="PANTHER" id="PTHR44591:SF3">
    <property type="entry name" value="RESPONSE REGULATORY DOMAIN-CONTAINING PROTEIN"/>
    <property type="match status" value="1"/>
</dbReference>
<dbReference type="SUPFAM" id="SSF52172">
    <property type="entry name" value="CheY-like"/>
    <property type="match status" value="1"/>
</dbReference>
<evidence type="ECO:0000256" key="1">
    <source>
        <dbReference type="ARBA" id="ARBA00022553"/>
    </source>
</evidence>
<reference evidence="7" key="1">
    <citation type="submission" date="2017-09" db="EMBL/GenBank/DDBJ databases">
        <title>The Reconstruction of 2,631 Draft Metagenome-Assembled Genomes from the Global Oceans.</title>
        <authorList>
            <person name="Tully B.J."/>
            <person name="Graham E.D."/>
            <person name="Heidelberg J.F."/>
        </authorList>
    </citation>
    <scope>NUCLEOTIDE SEQUENCE [LARGE SCALE GENOMIC DNA]</scope>
</reference>
<gene>
    <name evidence="6" type="ORF">CMN54_03390</name>
</gene>
<keyword evidence="1 4" id="KW-0597">Phosphoprotein</keyword>
<evidence type="ECO:0000259" key="5">
    <source>
        <dbReference type="PROSITE" id="PS50110"/>
    </source>
</evidence>
<protein>
    <submittedName>
        <fullName evidence="6">UDP-3-O-[3-hydroxymyristoyl] N-acetylglucosamine deacetylase</fullName>
    </submittedName>
</protein>
<dbReference type="InterPro" id="IPR004463">
    <property type="entry name" value="UDP-acyl_GlcNac_deAcase"/>
</dbReference>
<evidence type="ECO:0000313" key="7">
    <source>
        <dbReference type="Proteomes" id="UP000226525"/>
    </source>
</evidence>
<dbReference type="InterPro" id="IPR050595">
    <property type="entry name" value="Bact_response_regulator"/>
</dbReference>
<dbReference type="AlphaFoldDB" id="A0A2D6YH60"/>
<feature type="non-terminal residue" evidence="6">
    <location>
        <position position="302"/>
    </location>
</feature>
<dbReference type="GO" id="GO:0016020">
    <property type="term" value="C:membrane"/>
    <property type="evidence" value="ECO:0007669"/>
    <property type="project" value="GOC"/>
</dbReference>
<dbReference type="InterPro" id="IPR011006">
    <property type="entry name" value="CheY-like_superfamily"/>
</dbReference>
<dbReference type="PANTHER" id="PTHR44591">
    <property type="entry name" value="STRESS RESPONSE REGULATOR PROTEIN 1"/>
    <property type="match status" value="1"/>
</dbReference>
<dbReference type="SUPFAM" id="SSF54211">
    <property type="entry name" value="Ribosomal protein S5 domain 2-like"/>
    <property type="match status" value="1"/>
</dbReference>
<evidence type="ECO:0000256" key="4">
    <source>
        <dbReference type="PROSITE-ProRule" id="PRU00169"/>
    </source>
</evidence>
<dbReference type="Proteomes" id="UP000226525">
    <property type="component" value="Unassembled WGS sequence"/>
</dbReference>
<accession>A0A2D6YH60</accession>
<dbReference type="InterPro" id="IPR015870">
    <property type="entry name" value="UDP-acyl_N-AcGlcN_deAcase_N"/>
</dbReference>
<dbReference type="PROSITE" id="PS50110">
    <property type="entry name" value="RESPONSE_REGULATORY"/>
    <property type="match status" value="1"/>
</dbReference>
<sequence length="302" mass="32636">MNPIVVVDDEPAIRSSLAAVLEDEGYPVRCCAHARELYDALKEQPMSLVLLDIWLPGEDGMAILKNLRNEQPELPVIMMSGHAGIEAAVSAIKLGARDFLEKPLHLDVLLDKITGALRATQSDEEAILPSDTRIETAPYQPATNRQAVELRKSGRPQCTLGDNVVLNGTGLLSGRNTGIILSPAPPNSGIQFQTLDGISIPGRITSLEDYQHAQSQQSFTANSTVLARENRRVRTVEHLMAALSMAGLDNVLIKADEEIPNVDGSALDFARLLDEAGTVDQDAEVTEAVICEKLSIGEEDPD</sequence>
<dbReference type="GO" id="GO:0009245">
    <property type="term" value="P:lipid A biosynthetic process"/>
    <property type="evidence" value="ECO:0007669"/>
    <property type="project" value="InterPro"/>
</dbReference>
<dbReference type="InterPro" id="IPR001789">
    <property type="entry name" value="Sig_transdc_resp-reg_receiver"/>
</dbReference>
<evidence type="ECO:0000313" key="6">
    <source>
        <dbReference type="EMBL" id="MAH62490.1"/>
    </source>
</evidence>
<dbReference type="Pfam" id="PF03331">
    <property type="entry name" value="LpxC"/>
    <property type="match status" value="1"/>
</dbReference>